<dbReference type="InterPro" id="IPR015943">
    <property type="entry name" value="WD40/YVTN_repeat-like_dom_sf"/>
</dbReference>
<dbReference type="GO" id="GO:0072686">
    <property type="term" value="C:mitotic spindle"/>
    <property type="evidence" value="ECO:0007669"/>
    <property type="project" value="TreeGrafter"/>
</dbReference>
<dbReference type="GO" id="GO:0000226">
    <property type="term" value="P:microtubule cytoskeleton organization"/>
    <property type="evidence" value="ECO:0007669"/>
    <property type="project" value="TreeGrafter"/>
</dbReference>
<feature type="non-terminal residue" evidence="6">
    <location>
        <position position="1"/>
    </location>
</feature>
<evidence type="ECO:0000256" key="4">
    <source>
        <dbReference type="PROSITE-ProRule" id="PRU00221"/>
    </source>
</evidence>
<gene>
    <name evidence="6" type="ORF">BLA29_009157</name>
</gene>
<keyword evidence="2" id="KW-0493">Microtubule</keyword>
<evidence type="ECO:0000259" key="5">
    <source>
        <dbReference type="Pfam" id="PF23414"/>
    </source>
</evidence>
<dbReference type="AlphaFoldDB" id="A0A1Y3BMK8"/>
<dbReference type="EMBL" id="MUJZ01010468">
    <property type="protein sequence ID" value="OTF82052.1"/>
    <property type="molecule type" value="Genomic_DNA"/>
</dbReference>
<dbReference type="InterPro" id="IPR001680">
    <property type="entry name" value="WD40_rpt"/>
</dbReference>
<evidence type="ECO:0000256" key="3">
    <source>
        <dbReference type="ARBA" id="ARBA00022737"/>
    </source>
</evidence>
<evidence type="ECO:0000256" key="1">
    <source>
        <dbReference type="ARBA" id="ARBA00022574"/>
    </source>
</evidence>
<sequence>GHTEELFALAIHPTQNQFITGGYDKNIHLWDTMSHLVVWSKDIGECVHSSSFSPDGSIIIISTMTVGRWMVLDATTRQLISMHNDGSNLIECIKFSSNGRYVALGSRDNNIYVYQVSDEYRKFNRIGRCSGHTSYVISIGKKVSNLKI</sequence>
<feature type="repeat" description="WD" evidence="4">
    <location>
        <begin position="1"/>
        <end position="31"/>
    </location>
</feature>
<dbReference type="SMART" id="SM00320">
    <property type="entry name" value="WD40"/>
    <property type="match status" value="2"/>
</dbReference>
<keyword evidence="1 4" id="KW-0853">WD repeat</keyword>
<feature type="domain" description="EML-like second beta-propeller" evidence="5">
    <location>
        <begin position="6"/>
        <end position="139"/>
    </location>
</feature>
<dbReference type="Proteomes" id="UP000194236">
    <property type="component" value="Unassembled WGS sequence"/>
</dbReference>
<evidence type="ECO:0000256" key="2">
    <source>
        <dbReference type="ARBA" id="ARBA00022701"/>
    </source>
</evidence>
<reference evidence="6 7" key="1">
    <citation type="submission" date="2017-03" db="EMBL/GenBank/DDBJ databases">
        <title>Genome Survey of Euroglyphus maynei.</title>
        <authorList>
            <person name="Arlian L.G."/>
            <person name="Morgan M.S."/>
            <person name="Rider S.D."/>
        </authorList>
    </citation>
    <scope>NUCLEOTIDE SEQUENCE [LARGE SCALE GENOMIC DNA]</scope>
    <source>
        <strain evidence="6">Arlian Lab</strain>
        <tissue evidence="6">Whole body</tissue>
    </source>
</reference>
<dbReference type="OrthoDB" id="47802at2759"/>
<dbReference type="Pfam" id="PF23414">
    <property type="entry name" value="Beta-prop_EML_2"/>
    <property type="match status" value="1"/>
</dbReference>
<keyword evidence="3" id="KW-0677">Repeat</keyword>
<keyword evidence="7" id="KW-1185">Reference proteome</keyword>
<dbReference type="InterPro" id="IPR036322">
    <property type="entry name" value="WD40_repeat_dom_sf"/>
</dbReference>
<evidence type="ECO:0000313" key="6">
    <source>
        <dbReference type="EMBL" id="OTF82052.1"/>
    </source>
</evidence>
<proteinExistence type="predicted"/>
<dbReference type="GO" id="GO:0008017">
    <property type="term" value="F:microtubule binding"/>
    <property type="evidence" value="ECO:0007669"/>
    <property type="project" value="TreeGrafter"/>
</dbReference>
<dbReference type="SUPFAM" id="SSF50978">
    <property type="entry name" value="WD40 repeat-like"/>
    <property type="match status" value="1"/>
</dbReference>
<dbReference type="InterPro" id="IPR050630">
    <property type="entry name" value="WD_repeat_EMAP"/>
</dbReference>
<name>A0A1Y3BMK8_EURMA</name>
<organism evidence="6 7">
    <name type="scientific">Euroglyphus maynei</name>
    <name type="common">Mayne's house dust mite</name>
    <dbReference type="NCBI Taxonomy" id="6958"/>
    <lineage>
        <taxon>Eukaryota</taxon>
        <taxon>Metazoa</taxon>
        <taxon>Ecdysozoa</taxon>
        <taxon>Arthropoda</taxon>
        <taxon>Chelicerata</taxon>
        <taxon>Arachnida</taxon>
        <taxon>Acari</taxon>
        <taxon>Acariformes</taxon>
        <taxon>Sarcoptiformes</taxon>
        <taxon>Astigmata</taxon>
        <taxon>Psoroptidia</taxon>
        <taxon>Analgoidea</taxon>
        <taxon>Pyroglyphidae</taxon>
        <taxon>Pyroglyphinae</taxon>
        <taxon>Euroglyphus</taxon>
    </lineage>
</organism>
<protein>
    <submittedName>
        <fullName evidence="6">Echinoderm microtubule-associated protein-like protein</fullName>
    </submittedName>
</protein>
<dbReference type="PROSITE" id="PS50294">
    <property type="entry name" value="WD_REPEATS_REGION"/>
    <property type="match status" value="1"/>
</dbReference>
<evidence type="ECO:0000313" key="7">
    <source>
        <dbReference type="Proteomes" id="UP000194236"/>
    </source>
</evidence>
<dbReference type="GO" id="GO:0005874">
    <property type="term" value="C:microtubule"/>
    <property type="evidence" value="ECO:0007669"/>
    <property type="project" value="UniProtKB-KW"/>
</dbReference>
<dbReference type="PROSITE" id="PS50082">
    <property type="entry name" value="WD_REPEATS_2"/>
    <property type="match status" value="1"/>
</dbReference>
<comment type="caution">
    <text evidence="6">The sequence shown here is derived from an EMBL/GenBank/DDBJ whole genome shotgun (WGS) entry which is preliminary data.</text>
</comment>
<dbReference type="InterPro" id="IPR055442">
    <property type="entry name" value="Beta-prop_EML-like_2nd"/>
</dbReference>
<dbReference type="Gene3D" id="2.130.10.10">
    <property type="entry name" value="YVTN repeat-like/Quinoprotein amine dehydrogenase"/>
    <property type="match status" value="1"/>
</dbReference>
<accession>A0A1Y3BMK8</accession>
<dbReference type="PANTHER" id="PTHR13720">
    <property type="entry name" value="WD-40 REPEAT PROTEIN"/>
    <property type="match status" value="1"/>
</dbReference>
<dbReference type="PANTHER" id="PTHR13720:SF50">
    <property type="entry name" value="ECHINODERM MICROTUBULE-ASSOCIATED PROTEIN-LIKE 2"/>
    <property type="match status" value="1"/>
</dbReference>